<reference evidence="3" key="2">
    <citation type="submission" date="2022-06" db="UniProtKB">
        <authorList>
            <consortium name="EnsemblMetazoa"/>
        </authorList>
    </citation>
    <scope>IDENTIFICATION</scope>
    <source>
        <strain evidence="3">DF5081</strain>
    </source>
</reference>
<evidence type="ECO:0000259" key="2">
    <source>
        <dbReference type="PROSITE" id="PS50097"/>
    </source>
</evidence>
<dbReference type="PANTHER" id="PTHR22744:SF3">
    <property type="entry name" value="BTB DOMAIN-CONTAINING PROTEIN"/>
    <property type="match status" value="1"/>
</dbReference>
<keyword evidence="4" id="KW-1185">Reference proteome</keyword>
<evidence type="ECO:0000313" key="4">
    <source>
        <dbReference type="Proteomes" id="UP000005237"/>
    </source>
</evidence>
<proteinExistence type="predicted"/>
<dbReference type="CDD" id="cd18186">
    <property type="entry name" value="BTB_POZ_ZBTB_KLHL-like"/>
    <property type="match status" value="1"/>
</dbReference>
<evidence type="ECO:0000313" key="3">
    <source>
        <dbReference type="EnsemblMetazoa" id="CJA38488.1"/>
    </source>
</evidence>
<dbReference type="Pfam" id="PF00651">
    <property type="entry name" value="BTB"/>
    <property type="match status" value="1"/>
</dbReference>
<dbReference type="Proteomes" id="UP000005237">
    <property type="component" value="Unassembled WGS sequence"/>
</dbReference>
<feature type="compositionally biased region" description="Acidic residues" evidence="1">
    <location>
        <begin position="579"/>
        <end position="595"/>
    </location>
</feature>
<protein>
    <submittedName>
        <fullName evidence="3">BTB domain-containing protein</fullName>
    </submittedName>
</protein>
<dbReference type="EnsemblMetazoa" id="CJA38488.1">
    <property type="protein sequence ID" value="CJA38488.1"/>
    <property type="gene ID" value="WBGene00214335"/>
</dbReference>
<dbReference type="SUPFAM" id="SSF54695">
    <property type="entry name" value="POZ domain"/>
    <property type="match status" value="1"/>
</dbReference>
<dbReference type="PROSITE" id="PS50097">
    <property type="entry name" value="BTB"/>
    <property type="match status" value="1"/>
</dbReference>
<feature type="compositionally biased region" description="Basic residues" evidence="1">
    <location>
        <begin position="539"/>
        <end position="548"/>
    </location>
</feature>
<dbReference type="OMA" id="CTMEQNE"/>
<dbReference type="SMART" id="SM00225">
    <property type="entry name" value="BTB"/>
    <property type="match status" value="1"/>
</dbReference>
<dbReference type="InterPro" id="IPR011333">
    <property type="entry name" value="SKP1/BTB/POZ_sf"/>
</dbReference>
<name>A0A8R1EM80_CAEJA</name>
<feature type="region of interest" description="Disordered" evidence="1">
    <location>
        <begin position="539"/>
        <end position="606"/>
    </location>
</feature>
<organism evidence="3 4">
    <name type="scientific">Caenorhabditis japonica</name>
    <dbReference type="NCBI Taxonomy" id="281687"/>
    <lineage>
        <taxon>Eukaryota</taxon>
        <taxon>Metazoa</taxon>
        <taxon>Ecdysozoa</taxon>
        <taxon>Nematoda</taxon>
        <taxon>Chromadorea</taxon>
        <taxon>Rhabditida</taxon>
        <taxon>Rhabditina</taxon>
        <taxon>Rhabditomorpha</taxon>
        <taxon>Rhabditoidea</taxon>
        <taxon>Rhabditidae</taxon>
        <taxon>Peloderinae</taxon>
        <taxon>Caenorhabditis</taxon>
    </lineage>
</organism>
<feature type="compositionally biased region" description="Pro residues" evidence="1">
    <location>
        <begin position="558"/>
        <end position="571"/>
    </location>
</feature>
<feature type="domain" description="BTB" evidence="2">
    <location>
        <begin position="410"/>
        <end position="477"/>
    </location>
</feature>
<reference evidence="4" key="1">
    <citation type="submission" date="2010-08" db="EMBL/GenBank/DDBJ databases">
        <authorList>
            <consortium name="Caenorhabditis japonica Sequencing Consortium"/>
            <person name="Wilson R.K."/>
        </authorList>
    </citation>
    <scope>NUCLEOTIDE SEQUENCE [LARGE SCALE GENOMIC DNA]</scope>
    <source>
        <strain evidence="4">DF5081</strain>
    </source>
</reference>
<evidence type="ECO:0000256" key="1">
    <source>
        <dbReference type="SAM" id="MobiDB-lite"/>
    </source>
</evidence>
<sequence length="637" mass="73264">MEDEEEIPVKYRLSGETEWVVKNQAVMTLAKTKWAIRLKLCKQGDGHHYYSLHVVLLTPDHVARVQIKCQREGVEKPDWLQKYTFGGVHTVLVNPTLMTVDHKNKVTFSVELRLEWDKEVPFELGHEISFPNANFALKVGEDKLMVDQEYLKRRVPLLAYMFDDEEKKEFNVDDVDFQSLVDVFGALQHHWPFSADRLHQLILIARRLGFDLWGPALSREFAQLVYRNEPVKIVAMEEEGPETFEFDEPLTWTIDDVSNITSSSSPPNQNVLLSSTNGDRHCIIYVYTQLIAGQQYLSLGFQMSRASTSSSSSSDDDIDHEDVDMEVEDVPRGFFDIHVHLVAENGEKVISDVIRRISDDDHVIVGSPVFAKLEDVLRYKSTDDKLTIEFSWIESLEEPDPSEHILPGIVNGAISCENTVIEVNKEYLCHHSAYFRGLFSDRFRESELDILDLPAESLEPLVHCLEMVYNRKQTLDDVQLSRVLDFADRTCMNSVTAGLERQLWSTEMNLDDKKWLADEFMLPHLKVKCVMEMTELELKRKRASRKRTRPADFEDEPPAPPPQPQPQPQPAQPGQEHHDDDDDDHELGENLEEMVENLQQFAEQVMRNVEHNREQLENLRELAAANASIPADEQLSS</sequence>
<dbReference type="PANTHER" id="PTHR22744">
    <property type="entry name" value="HELIX LOOP HELIX PROTEIN 21-RELATED"/>
    <property type="match status" value="1"/>
</dbReference>
<dbReference type="AlphaFoldDB" id="A0A8R1EM80"/>
<dbReference type="Gene3D" id="3.30.710.10">
    <property type="entry name" value="Potassium Channel Kv1.1, Chain A"/>
    <property type="match status" value="1"/>
</dbReference>
<dbReference type="InterPro" id="IPR000210">
    <property type="entry name" value="BTB/POZ_dom"/>
</dbReference>
<accession>A0A8R1EM80</accession>